<dbReference type="Gene3D" id="3.40.1760.10">
    <property type="entry name" value="YfbM-like super family"/>
    <property type="match status" value="1"/>
</dbReference>
<dbReference type="SUPFAM" id="SSF111069">
    <property type="entry name" value="Hypothetical protein yfbM"/>
    <property type="match status" value="1"/>
</dbReference>
<dbReference type="OrthoDB" id="5354816at2"/>
<dbReference type="AlphaFoldDB" id="A0A2P8I137"/>
<dbReference type="Proteomes" id="UP000241118">
    <property type="component" value="Unassembled WGS sequence"/>
</dbReference>
<sequence>MSTTLAFTLVTPEELDRAIKEPEWALERVQDGDALSCFLEKSWAGIQFLLDAAEVDVELHEDGFIIDDEAILSGWSDSMVADAAKALSAVPFEVLAGHYDPRKLSEAEVYPFRHLWDGDDIEYLRENYVDLVEFFQETAASGGALIREISF</sequence>
<comment type="caution">
    <text evidence="1">The sequence shown here is derived from an EMBL/GenBank/DDBJ whole genome shotgun (WGS) entry which is preliminary data.</text>
</comment>
<dbReference type="EMBL" id="PYAX01000015">
    <property type="protein sequence ID" value="PSL52172.1"/>
    <property type="molecule type" value="Genomic_DNA"/>
</dbReference>
<dbReference type="InterPro" id="IPR015068">
    <property type="entry name" value="DUF1877"/>
</dbReference>
<keyword evidence="2" id="KW-1185">Reference proteome</keyword>
<name>A0A2P8I137_SACCR</name>
<dbReference type="InterPro" id="IPR035944">
    <property type="entry name" value="YfbM-like_sf"/>
</dbReference>
<dbReference type="Pfam" id="PF08974">
    <property type="entry name" value="DUF1877"/>
    <property type="match status" value="1"/>
</dbReference>
<protein>
    <submittedName>
        <fullName evidence="1">Uncharacterized protein DUF1877</fullName>
    </submittedName>
</protein>
<reference evidence="1 2" key="1">
    <citation type="submission" date="2018-03" db="EMBL/GenBank/DDBJ databases">
        <title>Genomic Encyclopedia of Type Strains, Phase III (KMG-III): the genomes of soil and plant-associated and newly described type strains.</title>
        <authorList>
            <person name="Whitman W."/>
        </authorList>
    </citation>
    <scope>NUCLEOTIDE SEQUENCE [LARGE SCALE GENOMIC DNA]</scope>
    <source>
        <strain evidence="1 2">CGMCC 4.7097</strain>
    </source>
</reference>
<proteinExistence type="predicted"/>
<dbReference type="RefSeq" id="WP_106619329.1">
    <property type="nucleotide sequence ID" value="NZ_PYAX01000015.1"/>
</dbReference>
<evidence type="ECO:0000313" key="1">
    <source>
        <dbReference type="EMBL" id="PSL52172.1"/>
    </source>
</evidence>
<gene>
    <name evidence="1" type="ORF">B0I31_115124</name>
</gene>
<evidence type="ECO:0000313" key="2">
    <source>
        <dbReference type="Proteomes" id="UP000241118"/>
    </source>
</evidence>
<accession>A0A2P8I137</accession>
<organism evidence="1 2">
    <name type="scientific">Saccharothrix carnea</name>
    <dbReference type="NCBI Taxonomy" id="1280637"/>
    <lineage>
        <taxon>Bacteria</taxon>
        <taxon>Bacillati</taxon>
        <taxon>Actinomycetota</taxon>
        <taxon>Actinomycetes</taxon>
        <taxon>Pseudonocardiales</taxon>
        <taxon>Pseudonocardiaceae</taxon>
        <taxon>Saccharothrix</taxon>
    </lineage>
</organism>